<name>A0A9P8J4X7_AURME</name>
<dbReference type="EMBL" id="JAHFXF010000606">
    <property type="protein sequence ID" value="KAG9684925.1"/>
    <property type="molecule type" value="Genomic_DNA"/>
</dbReference>
<dbReference type="OrthoDB" id="10693756at2759"/>
<evidence type="ECO:0000313" key="4">
    <source>
        <dbReference type="EMBL" id="KAH0210271.1"/>
    </source>
</evidence>
<dbReference type="Proteomes" id="UP000767238">
    <property type="component" value="Unassembled WGS sequence"/>
</dbReference>
<proteinExistence type="predicted"/>
<protein>
    <submittedName>
        <fullName evidence="2">Uncharacterized protein</fullName>
    </submittedName>
</protein>
<dbReference type="EMBL" id="JAHFYH010000178">
    <property type="protein sequence ID" value="KAH0210271.1"/>
    <property type="molecule type" value="Genomic_DNA"/>
</dbReference>
<keyword evidence="5" id="KW-1185">Reference proteome</keyword>
<feature type="non-terminal residue" evidence="2">
    <location>
        <position position="1"/>
    </location>
</feature>
<sequence length="217" mass="24511">MTCKVRARLGLARWLHKGRHYKITYNMAAKWREVMQSEGGDVRHPPMSIRRLISLEDAKNEAEYAERQAAKKKAKKLDSGDGWVAFWDSVKAAVQGTRPESWQAGLDRAMAALDADFWTISMLFKATDSSLEKVVPQFGLRVLIHEHLSKFISCHRTNRLDPFQQPKFGGTAPKFGSPDRVEISSDDMDDANESTDDKDLESDPDDEQQTQTSDGPL</sequence>
<evidence type="ECO:0000313" key="6">
    <source>
        <dbReference type="Proteomes" id="UP000779574"/>
    </source>
</evidence>
<reference evidence="2" key="1">
    <citation type="journal article" date="2021" name="J Fungi (Basel)">
        <title>Virulence traits and population genomics of the black yeast Aureobasidium melanogenum.</title>
        <authorList>
            <person name="Cernosa A."/>
            <person name="Sun X."/>
            <person name="Gostincar C."/>
            <person name="Fang C."/>
            <person name="Gunde-Cimerman N."/>
            <person name="Song Z."/>
        </authorList>
    </citation>
    <scope>NUCLEOTIDE SEQUENCE</scope>
    <source>
        <strain evidence="4">EXF-8016</strain>
        <strain evidence="3">EXF-9298</strain>
        <strain evidence="2">EXF-9911</strain>
    </source>
</reference>
<reference evidence="2" key="2">
    <citation type="submission" date="2021-08" db="EMBL/GenBank/DDBJ databases">
        <authorList>
            <person name="Gostincar C."/>
            <person name="Sun X."/>
            <person name="Song Z."/>
            <person name="Gunde-Cimerman N."/>
        </authorList>
    </citation>
    <scope>NUCLEOTIDE SEQUENCE</scope>
    <source>
        <strain evidence="4">EXF-8016</strain>
        <strain evidence="3">EXF-9298</strain>
        <strain evidence="2">EXF-9911</strain>
    </source>
</reference>
<feature type="region of interest" description="Disordered" evidence="1">
    <location>
        <begin position="163"/>
        <end position="217"/>
    </location>
</feature>
<dbReference type="EMBL" id="JAHFXS010000480">
    <property type="protein sequence ID" value="KAG9984576.1"/>
    <property type="molecule type" value="Genomic_DNA"/>
</dbReference>
<dbReference type="Proteomes" id="UP000779574">
    <property type="component" value="Unassembled WGS sequence"/>
</dbReference>
<evidence type="ECO:0000256" key="1">
    <source>
        <dbReference type="SAM" id="MobiDB-lite"/>
    </source>
</evidence>
<evidence type="ECO:0000313" key="2">
    <source>
        <dbReference type="EMBL" id="KAG9684925.1"/>
    </source>
</evidence>
<dbReference type="Proteomes" id="UP000729357">
    <property type="component" value="Unassembled WGS sequence"/>
</dbReference>
<organism evidence="2 6">
    <name type="scientific">Aureobasidium melanogenum</name>
    <name type="common">Aureobasidium pullulans var. melanogenum</name>
    <dbReference type="NCBI Taxonomy" id="46634"/>
    <lineage>
        <taxon>Eukaryota</taxon>
        <taxon>Fungi</taxon>
        <taxon>Dikarya</taxon>
        <taxon>Ascomycota</taxon>
        <taxon>Pezizomycotina</taxon>
        <taxon>Dothideomycetes</taxon>
        <taxon>Dothideomycetidae</taxon>
        <taxon>Dothideales</taxon>
        <taxon>Saccotheciaceae</taxon>
        <taxon>Aureobasidium</taxon>
    </lineage>
</organism>
<accession>A0A9P8J4X7</accession>
<feature type="compositionally biased region" description="Acidic residues" evidence="1">
    <location>
        <begin position="184"/>
        <end position="208"/>
    </location>
</feature>
<dbReference type="AlphaFoldDB" id="A0A9P8J4X7"/>
<comment type="caution">
    <text evidence="2">The sequence shown here is derived from an EMBL/GenBank/DDBJ whole genome shotgun (WGS) entry which is preliminary data.</text>
</comment>
<evidence type="ECO:0000313" key="5">
    <source>
        <dbReference type="Proteomes" id="UP000729357"/>
    </source>
</evidence>
<evidence type="ECO:0000313" key="3">
    <source>
        <dbReference type="EMBL" id="KAG9984576.1"/>
    </source>
</evidence>
<gene>
    <name evidence="2" type="ORF">KCU76_g12073</name>
    <name evidence="3" type="ORF">KCU98_g5321</name>
    <name evidence="4" type="ORF">KCV03_g10102</name>
</gene>